<dbReference type="InterPro" id="IPR050168">
    <property type="entry name" value="AAA_ATPase_domain"/>
</dbReference>
<dbReference type="InterPro" id="IPR041569">
    <property type="entry name" value="AAA_lid_3"/>
</dbReference>
<dbReference type="GO" id="GO:0043335">
    <property type="term" value="P:protein unfolding"/>
    <property type="evidence" value="ECO:0007669"/>
    <property type="project" value="EnsemblFungi"/>
</dbReference>
<dbReference type="SUPFAM" id="SSF50692">
    <property type="entry name" value="ADC-like"/>
    <property type="match status" value="1"/>
</dbReference>
<dbReference type="PANTHER" id="PTHR23077:SF12">
    <property type="entry name" value="PEROXISOMAL ATPASE PEX1"/>
    <property type="match status" value="1"/>
</dbReference>
<evidence type="ECO:0000313" key="17">
    <source>
        <dbReference type="EMBL" id="ODV65621.1"/>
    </source>
</evidence>
<evidence type="ECO:0000256" key="5">
    <source>
        <dbReference type="ARBA" id="ARBA00022741"/>
    </source>
</evidence>
<reference evidence="18" key="1">
    <citation type="submission" date="2016-05" db="EMBL/GenBank/DDBJ databases">
        <title>Comparative genomics of biotechnologically important yeasts.</title>
        <authorList>
            <consortium name="DOE Joint Genome Institute"/>
            <person name="Riley R."/>
            <person name="Haridas S."/>
            <person name="Wolfe K.H."/>
            <person name="Lopes M.R."/>
            <person name="Hittinger C.T."/>
            <person name="Goker M."/>
            <person name="Salamov A."/>
            <person name="Wisecaver J."/>
            <person name="Long T.M."/>
            <person name="Aerts A.L."/>
            <person name="Barry K."/>
            <person name="Choi C."/>
            <person name="Clum A."/>
            <person name="Coughlan A.Y."/>
            <person name="Deshpande S."/>
            <person name="Douglass A.P."/>
            <person name="Hanson S.J."/>
            <person name="Klenk H.-P."/>
            <person name="Labutti K."/>
            <person name="Lapidus A."/>
            <person name="Lindquist E."/>
            <person name="Lipzen A."/>
            <person name="Meier-Kolthoff J.P."/>
            <person name="Ohm R.A."/>
            <person name="Otillar R.P."/>
            <person name="Pangilinan J."/>
            <person name="Peng Y."/>
            <person name="Rokas A."/>
            <person name="Rosa C.A."/>
            <person name="Scheuner C."/>
            <person name="Sibirny A.A."/>
            <person name="Slot J.C."/>
            <person name="Stielow J.B."/>
            <person name="Sun H."/>
            <person name="Kurtzman C.P."/>
            <person name="Blackwell M."/>
            <person name="Grigoriev I.V."/>
            <person name="Jeffries T.W."/>
        </authorList>
    </citation>
    <scope>NUCLEOTIDE SEQUENCE [LARGE SCALE GENOMIC DNA]</scope>
    <source>
        <strain evidence="18">NRRL Y-1933</strain>
    </source>
</reference>
<dbReference type="CDD" id="cd19526">
    <property type="entry name" value="RecA-like_PEX1_r2"/>
    <property type="match status" value="1"/>
</dbReference>
<dbReference type="Pfam" id="PF00004">
    <property type="entry name" value="AAA"/>
    <property type="match status" value="2"/>
</dbReference>
<dbReference type="GO" id="GO:0016562">
    <property type="term" value="P:protein import into peroxisome matrix, receptor recycling"/>
    <property type="evidence" value="ECO:0007669"/>
    <property type="project" value="EnsemblFungi"/>
</dbReference>
<dbReference type="InterPro" id="IPR027417">
    <property type="entry name" value="P-loop_NTPase"/>
</dbReference>
<dbReference type="GO" id="GO:0005778">
    <property type="term" value="C:peroxisomal membrane"/>
    <property type="evidence" value="ECO:0007669"/>
    <property type="project" value="EnsemblFungi"/>
</dbReference>
<dbReference type="SMART" id="SM00382">
    <property type="entry name" value="AAA"/>
    <property type="match status" value="2"/>
</dbReference>
<keyword evidence="5" id="KW-0547">Nucleotide-binding</keyword>
<dbReference type="GO" id="GO:0140318">
    <property type="term" value="F:protein transporter activity"/>
    <property type="evidence" value="ECO:0007669"/>
    <property type="project" value="EnsemblFungi"/>
</dbReference>
<accession>A0A1E4REF0</accession>
<dbReference type="AlphaFoldDB" id="A0A1E4REF0"/>
<comment type="catalytic activity">
    <reaction evidence="12">
        <text>ATP + H2O = ADP + phosphate + H(+)</text>
        <dbReference type="Rhea" id="RHEA:13065"/>
        <dbReference type="ChEBI" id="CHEBI:15377"/>
        <dbReference type="ChEBI" id="CHEBI:15378"/>
        <dbReference type="ChEBI" id="CHEBI:30616"/>
        <dbReference type="ChEBI" id="CHEBI:43474"/>
        <dbReference type="ChEBI" id="CHEBI:456216"/>
    </reaction>
    <physiologicalReaction direction="left-to-right" evidence="12">
        <dbReference type="Rhea" id="RHEA:13066"/>
    </physiologicalReaction>
</comment>
<dbReference type="SUPFAM" id="SSF52540">
    <property type="entry name" value="P-loop containing nucleoside triphosphate hydrolases"/>
    <property type="match status" value="2"/>
</dbReference>
<evidence type="ECO:0000256" key="10">
    <source>
        <dbReference type="ARBA" id="ARBA00032509"/>
    </source>
</evidence>
<keyword evidence="7" id="KW-0067">ATP-binding</keyword>
<feature type="region of interest" description="Disordered" evidence="15">
    <location>
        <begin position="259"/>
        <end position="290"/>
    </location>
</feature>
<evidence type="ECO:0000256" key="13">
    <source>
        <dbReference type="ARBA" id="ARBA00059626"/>
    </source>
</evidence>
<evidence type="ECO:0000256" key="4">
    <source>
        <dbReference type="ARBA" id="ARBA00022593"/>
    </source>
</evidence>
<evidence type="ECO:0000256" key="2">
    <source>
        <dbReference type="ARBA" id="ARBA00006914"/>
    </source>
</evidence>
<evidence type="ECO:0000256" key="1">
    <source>
        <dbReference type="ARBA" id="ARBA00004370"/>
    </source>
</evidence>
<dbReference type="FunFam" id="3.40.50.300:FF:000149">
    <property type="entry name" value="Nuclear valosin-containing protein-like"/>
    <property type="match status" value="1"/>
</dbReference>
<dbReference type="GO" id="GO:0005829">
    <property type="term" value="C:cytosol"/>
    <property type="evidence" value="ECO:0007669"/>
    <property type="project" value="TreeGrafter"/>
</dbReference>
<evidence type="ECO:0000256" key="14">
    <source>
        <dbReference type="ARBA" id="ARBA00081751"/>
    </source>
</evidence>
<feature type="domain" description="AAA+ ATPase" evidence="16">
    <location>
        <begin position="760"/>
        <end position="895"/>
    </location>
</feature>
<dbReference type="GO" id="GO:1904949">
    <property type="term" value="C:ATPase complex"/>
    <property type="evidence" value="ECO:0007669"/>
    <property type="project" value="EnsemblFungi"/>
</dbReference>
<keyword evidence="9" id="KW-0472">Membrane</keyword>
<dbReference type="RefSeq" id="XP_020074688.1">
    <property type="nucleotide sequence ID" value="XM_020218949.1"/>
</dbReference>
<dbReference type="SUPFAM" id="SSF54585">
    <property type="entry name" value="Cdc48 domain 2-like"/>
    <property type="match status" value="1"/>
</dbReference>
<dbReference type="Pfam" id="PF09262">
    <property type="entry name" value="PEX-1N"/>
    <property type="match status" value="1"/>
</dbReference>
<evidence type="ECO:0000256" key="12">
    <source>
        <dbReference type="ARBA" id="ARBA00048778"/>
    </source>
</evidence>
<evidence type="ECO:0000256" key="15">
    <source>
        <dbReference type="SAM" id="MobiDB-lite"/>
    </source>
</evidence>
<evidence type="ECO:0000259" key="16">
    <source>
        <dbReference type="SMART" id="SM00382"/>
    </source>
</evidence>
<evidence type="ECO:0000256" key="3">
    <source>
        <dbReference type="ARBA" id="ARBA00022448"/>
    </source>
</evidence>
<evidence type="ECO:0000256" key="7">
    <source>
        <dbReference type="ARBA" id="ARBA00022840"/>
    </source>
</evidence>
<keyword evidence="4" id="KW-0962">Peroxisome biogenesis</keyword>
<dbReference type="InterPro" id="IPR003959">
    <property type="entry name" value="ATPase_AAA_core"/>
</dbReference>
<keyword evidence="18" id="KW-1185">Reference proteome</keyword>
<comment type="function">
    <text evidence="13">Component of the PEX1-PEX6 AAA ATPase complex involved in peroxisome biosynthesis. The complex acts as a protein dislocase complex that mediates the ATP-dependent extraction of the PEX5 receptor from peroxisomal membranes, an essential step for PEX5 recycling. Specifically recognizes PEX5 monoubiquitinated at 'Cys-6', and pulls it out of the peroxisome lumen through the PEX2-PEX10-PEX12 retrotranslocation channel. Extraction by the PEX1-PEX6 AAA ATPase complex is accompanied by unfolding of the TPR repeats and release of bound cargo from PEX5.</text>
</comment>
<dbReference type="Pfam" id="PF17862">
    <property type="entry name" value="AAA_lid_3"/>
    <property type="match status" value="1"/>
</dbReference>
<comment type="subcellular location">
    <subcellularLocation>
        <location evidence="1">Membrane</location>
    </subcellularLocation>
</comment>
<organism evidence="17 18">
    <name type="scientific">Hyphopichia burtonii NRRL Y-1933</name>
    <dbReference type="NCBI Taxonomy" id="984485"/>
    <lineage>
        <taxon>Eukaryota</taxon>
        <taxon>Fungi</taxon>
        <taxon>Dikarya</taxon>
        <taxon>Ascomycota</taxon>
        <taxon>Saccharomycotina</taxon>
        <taxon>Pichiomycetes</taxon>
        <taxon>Debaryomycetaceae</taxon>
        <taxon>Hyphopichia</taxon>
    </lineage>
</organism>
<feature type="region of interest" description="Disordered" evidence="15">
    <location>
        <begin position="1060"/>
        <end position="1083"/>
    </location>
</feature>
<dbReference type="Proteomes" id="UP000095085">
    <property type="component" value="Unassembled WGS sequence"/>
</dbReference>
<comment type="similarity">
    <text evidence="2">Belongs to the AAA ATPase family.</text>
</comment>
<dbReference type="InterPro" id="IPR029067">
    <property type="entry name" value="CDC48_domain_2-like_sf"/>
</dbReference>
<feature type="compositionally biased region" description="Low complexity" evidence="15">
    <location>
        <begin position="264"/>
        <end position="282"/>
    </location>
</feature>
<feature type="compositionally biased region" description="Low complexity" evidence="15">
    <location>
        <begin position="179"/>
        <end position="189"/>
    </location>
</feature>
<evidence type="ECO:0000313" key="18">
    <source>
        <dbReference type="Proteomes" id="UP000095085"/>
    </source>
</evidence>
<dbReference type="OrthoDB" id="2187at2759"/>
<gene>
    <name evidence="17" type="ORF">HYPBUDRAFT_113176</name>
</gene>
<dbReference type="PANTHER" id="PTHR23077">
    <property type="entry name" value="AAA-FAMILY ATPASE"/>
    <property type="match status" value="1"/>
</dbReference>
<dbReference type="InterPro" id="IPR003593">
    <property type="entry name" value="AAA+_ATPase"/>
</dbReference>
<dbReference type="InterPro" id="IPR015342">
    <property type="entry name" value="PEX1-N_C-lobe"/>
</dbReference>
<dbReference type="GO" id="GO:0005524">
    <property type="term" value="F:ATP binding"/>
    <property type="evidence" value="ECO:0007669"/>
    <property type="project" value="UniProtKB-KW"/>
</dbReference>
<dbReference type="EMBL" id="KV454544">
    <property type="protein sequence ID" value="ODV65621.1"/>
    <property type="molecule type" value="Genomic_DNA"/>
</dbReference>
<dbReference type="InterPro" id="IPR009010">
    <property type="entry name" value="Asp_de-COase-like_dom_sf"/>
</dbReference>
<evidence type="ECO:0000256" key="8">
    <source>
        <dbReference type="ARBA" id="ARBA00022927"/>
    </source>
</evidence>
<feature type="region of interest" description="Disordered" evidence="15">
    <location>
        <begin position="175"/>
        <end position="200"/>
    </location>
</feature>
<keyword evidence="8" id="KW-0653">Protein transport</keyword>
<proteinExistence type="inferred from homology"/>
<keyword evidence="3" id="KW-0813">Transport</keyword>
<evidence type="ECO:0000256" key="6">
    <source>
        <dbReference type="ARBA" id="ARBA00022801"/>
    </source>
</evidence>
<evidence type="ECO:0000256" key="11">
    <source>
        <dbReference type="ARBA" id="ARBA00034532"/>
    </source>
</evidence>
<sequence length="1083" mass="120312">MENHRATVAYKSLRTNFVNLPSSANGVLNNANIAPQDVIIEVVTLSGSKYYLGWSGMGSGSPRNFDLDPVVAQVLNLNEKQEITFNIKLKNHESSSIYLEPETPSDWELVELHAGVLENVLISQARAAAVGQKIVVFPSKTSSAKLIITSIGSEDHSFVKINPFAEIAVAPKEREKRASSVSGRSNRSSRSGKRSTEDYSNLPSVLKRAISLPHNLFDRLPPNSNPDGYEIYANLNDFPPAFRKADYVATSIIAGPDQKYNTVTPSQSQSQTQSQPQTQTQSNDQDKSFVPIKENKRVVAKIIDCKDCLPNSIGVSYKLAVALNTEFKTGYMALLKPAVKSVPKRPSTLIVHPYITQTKKNNQISLNSSEKKDQETKLAQQLSDFLYNKVSPMSLSPITNYIKLPIIPHLLPNGGLLKFKRSDDVNAWIKPYDLENKKPPKFEVGEDLLRNASFIEESQSNSDDDIESAIGMDTIINEIVQSISTFRNSGTLVHGNLGSGKSLLLRIIGKELNSKYGYHTKFVSCESIMNENFNMLSSNHFTKWFQECSWHKPSLLILDNLDKILSAEVEHADSTNSKQLTEFFISQLLRIQSQNNSNVSIIVSGISKESFNAFLFQSHLVENFHHLRAPDKGTRAEILNTYIQKSLGCTIDFDIMDMVSETEGYLPNDLKILCERMYHESIFNSAAEKGSESIKSITKNIFEKAFEGYTPSNLRGVKLQKSSINWTDIGGLKEAKNMMLETLEWPTKYAPIFANCPLRLRSGILLYGYPGCGKTLLASAIAGQCGLNFISIKGPEILNKYIGASEQSVRDLFERAQSAKPCILFFDEFDSIAPKRGHDSTGVTDRVVNQMLTQMDGAEGLDGVYVLAATSRPDLIDSALLRPGRLDKSVICDMPNYEDRFDILKTITDKMSLNDDVNLEEIAKNTSGFSGADMQGLGYNAYLKAVHVKLLNDEKHALKGENNSSDKKTYEFFQVNPEKFKNTKLRPADRVKMVQQIEQVFAGDQTNNGGHKASDSSNSNDTSLIVRICHADFLESLKETKPSISVTEKQKLERIYGQFVSGRDGNMPDGSASNDIGGRTTLM</sequence>
<dbReference type="PROSITE" id="PS00674">
    <property type="entry name" value="AAA"/>
    <property type="match status" value="1"/>
</dbReference>
<dbReference type="STRING" id="984485.A0A1E4REF0"/>
<dbReference type="Gene3D" id="3.10.330.10">
    <property type="match status" value="1"/>
</dbReference>
<name>A0A1E4REF0_9ASCO</name>
<dbReference type="Gene3D" id="3.40.50.300">
    <property type="entry name" value="P-loop containing nucleotide triphosphate hydrolases"/>
    <property type="match status" value="2"/>
</dbReference>
<feature type="domain" description="AAA+ ATPase" evidence="16">
    <location>
        <begin position="487"/>
        <end position="607"/>
    </location>
</feature>
<dbReference type="Gene3D" id="1.10.8.60">
    <property type="match status" value="2"/>
</dbReference>
<dbReference type="GO" id="GO:0016887">
    <property type="term" value="F:ATP hydrolysis activity"/>
    <property type="evidence" value="ECO:0007669"/>
    <property type="project" value="EnsemblFungi"/>
</dbReference>
<protein>
    <recommendedName>
        <fullName evidence="11">Peroxisomal ATPase PEX1</fullName>
    </recommendedName>
    <alternativeName>
        <fullName evidence="10">Peroxin-1</fullName>
    </alternativeName>
    <alternativeName>
        <fullName evidence="14">Peroxisome biosynthesis protein PAS1</fullName>
    </alternativeName>
</protein>
<keyword evidence="6" id="KW-0378">Hydrolase</keyword>
<dbReference type="InterPro" id="IPR003960">
    <property type="entry name" value="ATPase_AAA_CS"/>
</dbReference>
<dbReference type="GeneID" id="30993499"/>
<evidence type="ECO:0000256" key="9">
    <source>
        <dbReference type="ARBA" id="ARBA00023136"/>
    </source>
</evidence>